<evidence type="ECO:0000313" key="10">
    <source>
        <dbReference type="EMBL" id="TBO33029.1"/>
    </source>
</evidence>
<evidence type="ECO:0000256" key="9">
    <source>
        <dbReference type="HAMAP-Rule" id="MF_00415"/>
    </source>
</evidence>
<comment type="function">
    <text evidence="1 9">Assembles around the rod to form the L-ring and probably protects the motor/basal body from shearing forces during rotation.</text>
</comment>
<dbReference type="OrthoDB" id="9789463at2"/>
<evidence type="ECO:0000256" key="3">
    <source>
        <dbReference type="ARBA" id="ARBA00006929"/>
    </source>
</evidence>
<dbReference type="PANTHER" id="PTHR34933">
    <property type="entry name" value="FLAGELLAR L-RING PROTEIN"/>
    <property type="match status" value="1"/>
</dbReference>
<comment type="caution">
    <text evidence="10">The sequence shown here is derived from an EMBL/GenBank/DDBJ whole genome shotgun (WGS) entry which is preliminary data.</text>
</comment>
<protein>
    <recommendedName>
        <fullName evidence="9">Flagellar L-ring protein</fullName>
    </recommendedName>
    <alternativeName>
        <fullName evidence="9">Basal body L-ring protein</fullName>
    </alternativeName>
</protein>
<dbReference type="GO" id="GO:0003774">
    <property type="term" value="F:cytoskeletal motor activity"/>
    <property type="evidence" value="ECO:0007669"/>
    <property type="project" value="InterPro"/>
</dbReference>
<keyword evidence="10" id="KW-0966">Cell projection</keyword>
<dbReference type="InterPro" id="IPR000527">
    <property type="entry name" value="Flag_Lring"/>
</dbReference>
<comment type="subcellular location">
    <subcellularLocation>
        <location evidence="9">Cell outer membrane</location>
    </subcellularLocation>
    <subcellularLocation>
        <location evidence="9">Bacterial flagellum basal body</location>
    </subcellularLocation>
    <subcellularLocation>
        <location evidence="2">Membrane</location>
    </subcellularLocation>
</comment>
<gene>
    <name evidence="9" type="primary">flgH</name>
    <name evidence="10" type="ORF">EYS42_05935</name>
</gene>
<dbReference type="Pfam" id="PF02107">
    <property type="entry name" value="FlgH"/>
    <property type="match status" value="1"/>
</dbReference>
<dbReference type="HAMAP" id="MF_00415">
    <property type="entry name" value="FlgH"/>
    <property type="match status" value="1"/>
</dbReference>
<dbReference type="EMBL" id="SIXI01000002">
    <property type="protein sequence ID" value="TBO33029.1"/>
    <property type="molecule type" value="Genomic_DNA"/>
</dbReference>
<dbReference type="GO" id="GO:0071973">
    <property type="term" value="P:bacterial-type flagellum-dependent cell motility"/>
    <property type="evidence" value="ECO:0007669"/>
    <property type="project" value="InterPro"/>
</dbReference>
<accession>A0A4Q9H148</accession>
<keyword evidence="5" id="KW-0732">Signal</keyword>
<keyword evidence="10" id="KW-0969">Cilium</keyword>
<keyword evidence="6 9" id="KW-0472">Membrane</keyword>
<organism evidence="10 11">
    <name type="scientific">Aquabacterium lacunae</name>
    <dbReference type="NCBI Taxonomy" id="2528630"/>
    <lineage>
        <taxon>Bacteria</taxon>
        <taxon>Pseudomonadati</taxon>
        <taxon>Pseudomonadota</taxon>
        <taxon>Betaproteobacteria</taxon>
        <taxon>Burkholderiales</taxon>
        <taxon>Aquabacterium</taxon>
    </lineage>
</organism>
<evidence type="ECO:0000256" key="4">
    <source>
        <dbReference type="ARBA" id="ARBA00011439"/>
    </source>
</evidence>
<comment type="similarity">
    <text evidence="3 9">Belongs to the FlgH family.</text>
</comment>
<dbReference type="Proteomes" id="UP000292120">
    <property type="component" value="Unassembled WGS sequence"/>
</dbReference>
<keyword evidence="11" id="KW-1185">Reference proteome</keyword>
<evidence type="ECO:0000313" key="11">
    <source>
        <dbReference type="Proteomes" id="UP000292120"/>
    </source>
</evidence>
<keyword evidence="7 9" id="KW-0975">Bacterial flagellum</keyword>
<dbReference type="PRINTS" id="PR01008">
    <property type="entry name" value="FLGLRINGFLGH"/>
</dbReference>
<proteinExistence type="inferred from homology"/>
<comment type="subunit">
    <text evidence="4 9">The basal body constitutes a major portion of the flagellar organelle and consists of four rings (L,P,S, and M) mounted on a central rod.</text>
</comment>
<dbReference type="PANTHER" id="PTHR34933:SF3">
    <property type="entry name" value="FLAGELLAR L-RING PROTEIN"/>
    <property type="match status" value="1"/>
</dbReference>
<dbReference type="GO" id="GO:0009427">
    <property type="term" value="C:bacterial-type flagellum basal body, distal rod, L ring"/>
    <property type="evidence" value="ECO:0007669"/>
    <property type="project" value="InterPro"/>
</dbReference>
<name>A0A4Q9H148_9BURK</name>
<reference evidence="10 11" key="1">
    <citation type="submission" date="2019-02" db="EMBL/GenBank/DDBJ databases">
        <title>Aquabacterium sp. strain KMB7.</title>
        <authorList>
            <person name="Chen W.-M."/>
        </authorList>
    </citation>
    <scope>NUCLEOTIDE SEQUENCE [LARGE SCALE GENOMIC DNA]</scope>
    <source>
        <strain evidence="10 11">KMB7</strain>
    </source>
</reference>
<evidence type="ECO:0000256" key="7">
    <source>
        <dbReference type="ARBA" id="ARBA00023143"/>
    </source>
</evidence>
<dbReference type="AlphaFoldDB" id="A0A4Q9H148"/>
<evidence type="ECO:0000256" key="2">
    <source>
        <dbReference type="ARBA" id="ARBA00004370"/>
    </source>
</evidence>
<sequence>MASLCLTGCFMTAPTVDVVQPTQVRPVPVAIPVPVNNGSLFQAAGYRPLYETPRARMVGDILTVNITEKLSAKQESVSSIEKKGALDASITAAPFVRADQISKLNGKASSSNKFDGTGSTEATNTFSGTITTTVVEVLPNGHLIISGEKQIGLNHNVETLKFSGQVDPINIQPGNSVSSSAIANVRVQHRGRGQQDQAQGIGWLSRFFLNISPI</sequence>
<keyword evidence="10" id="KW-0282">Flagellum</keyword>
<evidence type="ECO:0000256" key="6">
    <source>
        <dbReference type="ARBA" id="ARBA00023136"/>
    </source>
</evidence>
<evidence type="ECO:0000256" key="5">
    <source>
        <dbReference type="ARBA" id="ARBA00022729"/>
    </source>
</evidence>
<evidence type="ECO:0000256" key="8">
    <source>
        <dbReference type="ARBA" id="ARBA00023237"/>
    </source>
</evidence>
<evidence type="ECO:0000256" key="1">
    <source>
        <dbReference type="ARBA" id="ARBA00002591"/>
    </source>
</evidence>
<keyword evidence="8 9" id="KW-0998">Cell outer membrane</keyword>
<dbReference type="GO" id="GO:0009279">
    <property type="term" value="C:cell outer membrane"/>
    <property type="evidence" value="ECO:0007669"/>
    <property type="project" value="UniProtKB-SubCell"/>
</dbReference>